<evidence type="ECO:0000313" key="1">
    <source>
        <dbReference type="EMBL" id="MBJ7881906.1"/>
    </source>
</evidence>
<evidence type="ECO:0000313" key="2">
    <source>
        <dbReference type="Proteomes" id="UP000662373"/>
    </source>
</evidence>
<reference evidence="1 2" key="1">
    <citation type="submission" date="2020-09" db="EMBL/GenBank/DDBJ databases">
        <title>Draft genome of Gelidibacter salicanalis PAMC21136.</title>
        <authorList>
            <person name="Park H."/>
        </authorList>
    </citation>
    <scope>NUCLEOTIDE SEQUENCE [LARGE SCALE GENOMIC DNA]</scope>
    <source>
        <strain evidence="1 2">PAMC21136</strain>
    </source>
</reference>
<gene>
    <name evidence="1" type="ORF">JEM65_14820</name>
</gene>
<keyword evidence="2" id="KW-1185">Reference proteome</keyword>
<name>A0A934KV48_9FLAO</name>
<protein>
    <submittedName>
        <fullName evidence="1">Uncharacterized protein</fullName>
    </submittedName>
</protein>
<dbReference type="RefSeq" id="WP_199601100.1">
    <property type="nucleotide sequence ID" value="NZ_JAEHJZ010000036.1"/>
</dbReference>
<dbReference type="Proteomes" id="UP000662373">
    <property type="component" value="Unassembled WGS sequence"/>
</dbReference>
<organism evidence="1 2">
    <name type="scientific">Gelidibacter salicanalis</name>
    <dbReference type="NCBI Taxonomy" id="291193"/>
    <lineage>
        <taxon>Bacteria</taxon>
        <taxon>Pseudomonadati</taxon>
        <taxon>Bacteroidota</taxon>
        <taxon>Flavobacteriia</taxon>
        <taxon>Flavobacteriales</taxon>
        <taxon>Flavobacteriaceae</taxon>
        <taxon>Gelidibacter</taxon>
    </lineage>
</organism>
<accession>A0A934KV48</accession>
<dbReference type="AlphaFoldDB" id="A0A934KV48"/>
<comment type="caution">
    <text evidence="1">The sequence shown here is derived from an EMBL/GenBank/DDBJ whole genome shotgun (WGS) entry which is preliminary data.</text>
</comment>
<proteinExistence type="predicted"/>
<sequence>MKENVADKMTLRSIITHGKEASAHGKLKWAIKLMHFVTFMFLRILRVKL</sequence>
<dbReference type="EMBL" id="JAEHJZ010000036">
    <property type="protein sequence ID" value="MBJ7881906.1"/>
    <property type="molecule type" value="Genomic_DNA"/>
</dbReference>